<organism evidence="2 3">
    <name type="scientific">Clonostachys solani</name>
    <dbReference type="NCBI Taxonomy" id="160281"/>
    <lineage>
        <taxon>Eukaryota</taxon>
        <taxon>Fungi</taxon>
        <taxon>Dikarya</taxon>
        <taxon>Ascomycota</taxon>
        <taxon>Pezizomycotina</taxon>
        <taxon>Sordariomycetes</taxon>
        <taxon>Hypocreomycetidae</taxon>
        <taxon>Hypocreales</taxon>
        <taxon>Bionectriaceae</taxon>
        <taxon>Clonostachys</taxon>
    </lineage>
</organism>
<evidence type="ECO:0000256" key="1">
    <source>
        <dbReference type="SAM" id="Phobius"/>
    </source>
</evidence>
<accession>A0A9N9ZDL0</accession>
<dbReference type="AlphaFoldDB" id="A0A9N9ZDL0"/>
<evidence type="ECO:0000313" key="2">
    <source>
        <dbReference type="EMBL" id="CAH0054315.1"/>
    </source>
</evidence>
<dbReference type="Proteomes" id="UP000775872">
    <property type="component" value="Unassembled WGS sequence"/>
</dbReference>
<keyword evidence="1" id="KW-1133">Transmembrane helix</keyword>
<dbReference type="EMBL" id="CABFOC020000048">
    <property type="protein sequence ID" value="CAH0054315.1"/>
    <property type="molecule type" value="Genomic_DNA"/>
</dbReference>
<keyword evidence="1" id="KW-0812">Transmembrane</keyword>
<reference evidence="2 3" key="2">
    <citation type="submission" date="2021-10" db="EMBL/GenBank/DDBJ databases">
        <authorList>
            <person name="Piombo E."/>
        </authorList>
    </citation>
    <scope>NUCLEOTIDE SEQUENCE [LARGE SCALE GENOMIC DNA]</scope>
</reference>
<keyword evidence="3" id="KW-1185">Reference proteome</keyword>
<name>A0A9N9ZDL0_9HYPO</name>
<protein>
    <submittedName>
        <fullName evidence="2">Uncharacterized protein</fullName>
    </submittedName>
</protein>
<sequence length="99" mass="11027">MVSEDQGTKNNDLIIAVSEHARKPVSGRVAVLSDRKADIACGAVIAVFLAALPFFFCMAVMAHWLPFNHTYIHPRAARYWRCAMLSGETCRVLMGLINY</sequence>
<comment type="caution">
    <text evidence="2">The sequence shown here is derived from an EMBL/GenBank/DDBJ whole genome shotgun (WGS) entry which is preliminary data.</text>
</comment>
<feature type="transmembrane region" description="Helical" evidence="1">
    <location>
        <begin position="39"/>
        <end position="65"/>
    </location>
</feature>
<evidence type="ECO:0000313" key="3">
    <source>
        <dbReference type="Proteomes" id="UP000775872"/>
    </source>
</evidence>
<keyword evidence="1" id="KW-0472">Membrane</keyword>
<reference evidence="3" key="1">
    <citation type="submission" date="2019-06" db="EMBL/GenBank/DDBJ databases">
        <authorList>
            <person name="Broberg M."/>
        </authorList>
    </citation>
    <scope>NUCLEOTIDE SEQUENCE [LARGE SCALE GENOMIC DNA]</scope>
</reference>
<gene>
    <name evidence="2" type="ORF">CSOL1703_00015788</name>
</gene>
<proteinExistence type="predicted"/>